<dbReference type="KEGG" id="aag:5565067"/>
<feature type="binding site" evidence="1">
    <location>
        <position position="60"/>
    </location>
    <ligand>
        <name>Zn(2+)</name>
        <dbReference type="ChEBI" id="CHEBI:29105"/>
    </ligand>
</feature>
<feature type="region of interest" description="Disordered" evidence="3">
    <location>
        <begin position="98"/>
        <end position="161"/>
    </location>
</feature>
<reference evidence="5" key="2">
    <citation type="journal article" date="2007" name="Science">
        <title>Genome sequence of Aedes aegypti, a major arbovirus vector.</title>
        <authorList>
            <person name="Nene V."/>
            <person name="Wortman J.R."/>
            <person name="Lawson D."/>
            <person name="Haas B."/>
            <person name="Kodira C."/>
            <person name="Tu Z.J."/>
            <person name="Loftus B."/>
            <person name="Xi Z."/>
            <person name="Megy K."/>
            <person name="Grabherr M."/>
            <person name="Ren Q."/>
            <person name="Zdobnov E.M."/>
            <person name="Lobo N.F."/>
            <person name="Campbell K.S."/>
            <person name="Brown S.E."/>
            <person name="Bonaldo M.F."/>
            <person name="Zhu J."/>
            <person name="Sinkins S.P."/>
            <person name="Hogenkamp D.G."/>
            <person name="Amedeo P."/>
            <person name="Arensburger P."/>
            <person name="Atkinson P.W."/>
            <person name="Bidwell S."/>
            <person name="Biedler J."/>
            <person name="Birney E."/>
            <person name="Bruggner R.V."/>
            <person name="Costas J."/>
            <person name="Coy M.R."/>
            <person name="Crabtree J."/>
            <person name="Crawford M."/>
            <person name="Debruyn B."/>
            <person name="Decaprio D."/>
            <person name="Eiglmeier K."/>
            <person name="Eisenstadt E."/>
            <person name="El-Dorry H."/>
            <person name="Gelbart W.M."/>
            <person name="Gomes S.L."/>
            <person name="Hammond M."/>
            <person name="Hannick L.I."/>
            <person name="Hogan J.R."/>
            <person name="Holmes M.H."/>
            <person name="Jaffe D."/>
            <person name="Johnston J.S."/>
            <person name="Kennedy R.C."/>
            <person name="Koo H."/>
            <person name="Kravitz S."/>
            <person name="Kriventseva E.V."/>
            <person name="Kulp D."/>
            <person name="Labutti K."/>
            <person name="Lee E."/>
            <person name="Li S."/>
            <person name="Lovin D.D."/>
            <person name="Mao C."/>
            <person name="Mauceli E."/>
            <person name="Menck C.F."/>
            <person name="Miller J.R."/>
            <person name="Montgomery P."/>
            <person name="Mori A."/>
            <person name="Nascimento A.L."/>
            <person name="Naveira H.F."/>
            <person name="Nusbaum C."/>
            <person name="O'leary S."/>
            <person name="Orvis J."/>
            <person name="Pertea M."/>
            <person name="Quesneville H."/>
            <person name="Reidenbach K.R."/>
            <person name="Rogers Y.H."/>
            <person name="Roth C.W."/>
            <person name="Schneider J.R."/>
            <person name="Schatz M."/>
            <person name="Shumway M."/>
            <person name="Stanke M."/>
            <person name="Stinson E.O."/>
            <person name="Tubio J.M."/>
            <person name="Vanzee J.P."/>
            <person name="Verjovski-Almeida S."/>
            <person name="Werner D."/>
            <person name="White O."/>
            <person name="Wyder S."/>
            <person name="Zeng Q."/>
            <person name="Zhao Q."/>
            <person name="Zhao Y."/>
            <person name="Hill C.A."/>
            <person name="Raikhel A.S."/>
            <person name="Soares M.B."/>
            <person name="Knudson D.L."/>
            <person name="Lee N.H."/>
            <person name="Galagan J."/>
            <person name="Salzberg S.L."/>
            <person name="Paulsen I.T."/>
            <person name="Dimopoulos G."/>
            <person name="Collins F.H."/>
            <person name="Birren B."/>
            <person name="Fraser-Liggett C.M."/>
            <person name="Severson D.W."/>
        </authorList>
    </citation>
    <scope>NUCLEOTIDE SEQUENCE [LARGE SCALE GENOMIC DNA]</scope>
    <source>
        <strain evidence="5">Liverpool</strain>
    </source>
</reference>
<feature type="compositionally biased region" description="Low complexity" evidence="3">
    <location>
        <begin position="102"/>
        <end position="124"/>
    </location>
</feature>
<feature type="compositionally biased region" description="Low complexity" evidence="3">
    <location>
        <begin position="142"/>
        <end position="157"/>
    </location>
</feature>
<feature type="coiled-coil region" evidence="2">
    <location>
        <begin position="70"/>
        <end position="97"/>
    </location>
</feature>
<dbReference type="PANTHER" id="PTHR39942:SF1">
    <property type="entry name" value="BCDNA.LD26519-RELATED"/>
    <property type="match status" value="1"/>
</dbReference>
<keyword evidence="1" id="KW-0862">Zinc</keyword>
<keyword evidence="2" id="KW-0175">Coiled coil</keyword>
<evidence type="ECO:0000256" key="2">
    <source>
        <dbReference type="SAM" id="Coils"/>
    </source>
</evidence>
<feature type="region of interest" description="Disordered" evidence="3">
    <location>
        <begin position="180"/>
        <end position="202"/>
    </location>
</feature>
<proteinExistence type="predicted"/>
<accession>A0A1S4F8B1</accession>
<dbReference type="EMBL" id="CH477308">
    <property type="protein sequence ID" value="EAT44037.1"/>
    <property type="molecule type" value="Genomic_DNA"/>
</dbReference>
<feature type="binding site" evidence="1">
    <location>
        <position position="17"/>
    </location>
    <ligand>
        <name>Zn(2+)</name>
        <dbReference type="ChEBI" id="CHEBI:29105"/>
    </ligand>
</feature>
<evidence type="ECO:0000256" key="1">
    <source>
        <dbReference type="PROSITE-ProRule" id="PRU01263"/>
    </source>
</evidence>
<gene>
    <name evidence="5" type="ORF">AaeL_AAEL004570</name>
</gene>
<dbReference type="SMART" id="SM00868">
    <property type="entry name" value="zf-AD"/>
    <property type="match status" value="1"/>
</dbReference>
<evidence type="ECO:0000259" key="4">
    <source>
        <dbReference type="PROSITE" id="PS51915"/>
    </source>
</evidence>
<dbReference type="HOGENOM" id="CLU_1355644_0_0_1"/>
<reference evidence="5" key="1">
    <citation type="submission" date="2005-10" db="EMBL/GenBank/DDBJ databases">
        <authorList>
            <person name="Loftus B.J."/>
            <person name="Nene V.M."/>
            <person name="Hannick L.I."/>
            <person name="Bidwell S."/>
            <person name="Haas B."/>
            <person name="Amedeo P."/>
            <person name="Orvis J."/>
            <person name="Wortman J.R."/>
            <person name="White O.R."/>
            <person name="Salzberg S."/>
            <person name="Shumway M."/>
            <person name="Koo H."/>
            <person name="Zhao Y."/>
            <person name="Holmes M."/>
            <person name="Miller J."/>
            <person name="Schatz M."/>
            <person name="Pop M."/>
            <person name="Pai G."/>
            <person name="Utterback T."/>
            <person name="Rogers Y.-H."/>
            <person name="Kravitz S."/>
            <person name="Fraser C.M."/>
        </authorList>
    </citation>
    <scope>NUCLEOTIDE SEQUENCE</scope>
    <source>
        <strain evidence="5">Liverpool</strain>
    </source>
</reference>
<feature type="compositionally biased region" description="Polar residues" evidence="3">
    <location>
        <begin position="125"/>
        <end position="141"/>
    </location>
</feature>
<keyword evidence="1" id="KW-0863">Zinc-finger</keyword>
<feature type="binding site" evidence="1">
    <location>
        <position position="63"/>
    </location>
    <ligand>
        <name>Zn(2+)</name>
        <dbReference type="ChEBI" id="CHEBI:29105"/>
    </ligand>
</feature>
<keyword evidence="1" id="KW-0479">Metal-binding</keyword>
<protein>
    <submittedName>
        <fullName evidence="5">AAEL004570-PA</fullName>
    </submittedName>
</protein>
<feature type="compositionally biased region" description="Acidic residues" evidence="3">
    <location>
        <begin position="190"/>
        <end position="202"/>
    </location>
</feature>
<dbReference type="OrthoDB" id="6600346at2759"/>
<feature type="domain" description="ZAD" evidence="4">
    <location>
        <begin position="12"/>
        <end position="87"/>
    </location>
</feature>
<name>A0A1S4F8B1_AEDAE</name>
<dbReference type="SUPFAM" id="SSF57716">
    <property type="entry name" value="Glucocorticoid receptor-like (DNA-binding domain)"/>
    <property type="match status" value="1"/>
</dbReference>
<sequence length="202" mass="22008">MGSIEEACITGFLCRLCSQIHRSVIFIYGAEGDKHKLEQKINNYLPVKIAPSDPLPKTVCEGCMNKVIQHHGMIRKIAETQKKFKKLREEETLIRQQLNRHSVNANQASSTSSAASGSSIRTNSVGSNTSSPITASATLERTGSSSTGSPSLSTPSSNRRITRQTLRIHQQLHNDINNYIETMDSSSPSSDDDSDSDSGDGN</sequence>
<dbReference type="Pfam" id="PF07776">
    <property type="entry name" value="zf-AD"/>
    <property type="match status" value="1"/>
</dbReference>
<evidence type="ECO:0000256" key="3">
    <source>
        <dbReference type="SAM" id="MobiDB-lite"/>
    </source>
</evidence>
<dbReference type="Proteomes" id="UP000682892">
    <property type="component" value="Chromosome 1"/>
</dbReference>
<dbReference type="AlphaFoldDB" id="A0A1S4F8B1"/>
<dbReference type="PROSITE" id="PS51915">
    <property type="entry name" value="ZAD"/>
    <property type="match status" value="1"/>
</dbReference>
<dbReference type="OMA" id="RKIQFFE"/>
<organism evidence="5 6">
    <name type="scientific">Aedes aegypti</name>
    <name type="common">Yellowfever mosquito</name>
    <name type="synonym">Culex aegypti</name>
    <dbReference type="NCBI Taxonomy" id="7159"/>
    <lineage>
        <taxon>Eukaryota</taxon>
        <taxon>Metazoa</taxon>
        <taxon>Ecdysozoa</taxon>
        <taxon>Arthropoda</taxon>
        <taxon>Hexapoda</taxon>
        <taxon>Insecta</taxon>
        <taxon>Pterygota</taxon>
        <taxon>Neoptera</taxon>
        <taxon>Endopterygota</taxon>
        <taxon>Diptera</taxon>
        <taxon>Nematocera</taxon>
        <taxon>Culicoidea</taxon>
        <taxon>Culicidae</taxon>
        <taxon>Culicinae</taxon>
        <taxon>Aedini</taxon>
        <taxon>Aedes</taxon>
        <taxon>Stegomyia</taxon>
    </lineage>
</organism>
<dbReference type="Gene3D" id="3.40.1800.20">
    <property type="match status" value="1"/>
</dbReference>
<reference evidence="5" key="3">
    <citation type="submission" date="2012-09" db="EMBL/GenBank/DDBJ databases">
        <authorList>
            <consortium name="VectorBase"/>
        </authorList>
    </citation>
    <scope>NUCLEOTIDE SEQUENCE</scope>
    <source>
        <strain evidence="5">Liverpool</strain>
    </source>
</reference>
<evidence type="ECO:0000313" key="5">
    <source>
        <dbReference type="EMBL" id="EAT44037.1"/>
    </source>
</evidence>
<dbReference type="InterPro" id="IPR012934">
    <property type="entry name" value="Znf_AD"/>
</dbReference>
<dbReference type="GO" id="GO:0008270">
    <property type="term" value="F:zinc ion binding"/>
    <property type="evidence" value="ECO:0007669"/>
    <property type="project" value="UniProtKB-UniRule"/>
</dbReference>
<feature type="binding site" evidence="1">
    <location>
        <position position="14"/>
    </location>
    <ligand>
        <name>Zn(2+)</name>
        <dbReference type="ChEBI" id="CHEBI:29105"/>
    </ligand>
</feature>
<dbReference type="PANTHER" id="PTHR39942">
    <property type="entry name" value="BCDNA.LD26519-RELATED"/>
    <property type="match status" value="1"/>
</dbReference>
<dbReference type="GO" id="GO:0005634">
    <property type="term" value="C:nucleus"/>
    <property type="evidence" value="ECO:0007669"/>
    <property type="project" value="InterPro"/>
</dbReference>
<evidence type="ECO:0000313" key="6">
    <source>
        <dbReference type="Proteomes" id="UP000682892"/>
    </source>
</evidence>